<keyword evidence="4 7" id="KW-0805">Transcription regulation</keyword>
<evidence type="ECO:0000256" key="1">
    <source>
        <dbReference type="ARBA" id="ARBA00010189"/>
    </source>
</evidence>
<evidence type="ECO:0000313" key="11">
    <source>
        <dbReference type="Proteomes" id="UP000371977"/>
    </source>
</evidence>
<evidence type="ECO:0000256" key="4">
    <source>
        <dbReference type="ARBA" id="ARBA00023015"/>
    </source>
</evidence>
<comment type="similarity">
    <text evidence="1 7">Belongs to the CtsR family.</text>
</comment>
<dbReference type="GO" id="GO:0003677">
    <property type="term" value="F:DNA binding"/>
    <property type="evidence" value="ECO:0007669"/>
    <property type="project" value="UniProtKB-UniRule"/>
</dbReference>
<organism evidence="10 11">
    <name type="scientific">Weissella muntiaci</name>
    <dbReference type="NCBI Taxonomy" id="2508881"/>
    <lineage>
        <taxon>Bacteria</taxon>
        <taxon>Bacillati</taxon>
        <taxon>Bacillota</taxon>
        <taxon>Bacilli</taxon>
        <taxon>Lactobacillales</taxon>
        <taxon>Lactobacillaceae</taxon>
        <taxon>Weissella</taxon>
    </lineage>
</organism>
<dbReference type="Proteomes" id="UP000371977">
    <property type="component" value="Unassembled WGS sequence"/>
</dbReference>
<evidence type="ECO:0000256" key="6">
    <source>
        <dbReference type="ARBA" id="ARBA00023163"/>
    </source>
</evidence>
<dbReference type="PIRSF" id="PIRSF010607">
    <property type="entry name" value="Txn_repr_CtsR"/>
    <property type="match status" value="1"/>
</dbReference>
<keyword evidence="11" id="KW-1185">Reference proteome</keyword>
<dbReference type="AlphaFoldDB" id="A0A6C2C5U2"/>
<dbReference type="InterPro" id="IPR008463">
    <property type="entry name" value="CtsR"/>
</dbReference>
<dbReference type="RefSeq" id="WP_148622788.1">
    <property type="nucleotide sequence ID" value="NZ_SDGZ01000015.1"/>
</dbReference>
<dbReference type="GO" id="GO:0006355">
    <property type="term" value="P:regulation of DNA-templated transcription"/>
    <property type="evidence" value="ECO:0007669"/>
    <property type="project" value="UniProtKB-UniRule"/>
</dbReference>
<dbReference type="Pfam" id="PF17727">
    <property type="entry name" value="CtsR_C"/>
    <property type="match status" value="1"/>
</dbReference>
<evidence type="ECO:0000259" key="9">
    <source>
        <dbReference type="Pfam" id="PF17727"/>
    </source>
</evidence>
<dbReference type="InterPro" id="IPR041473">
    <property type="entry name" value="CtsR_C"/>
</dbReference>
<comment type="caution">
    <text evidence="10">The sequence shown here is derived from an EMBL/GenBank/DDBJ whole genome shotgun (WGS) entry which is preliminary data.</text>
</comment>
<evidence type="ECO:0000256" key="7">
    <source>
        <dbReference type="PIRNR" id="PIRNR010607"/>
    </source>
</evidence>
<dbReference type="Pfam" id="PF05848">
    <property type="entry name" value="CtsR"/>
    <property type="match status" value="1"/>
</dbReference>
<evidence type="ECO:0000256" key="5">
    <source>
        <dbReference type="ARBA" id="ARBA00023125"/>
    </source>
</evidence>
<evidence type="ECO:0000259" key="8">
    <source>
        <dbReference type="Pfam" id="PF05848"/>
    </source>
</evidence>
<evidence type="ECO:0000256" key="3">
    <source>
        <dbReference type="ARBA" id="ARBA00022491"/>
    </source>
</evidence>
<feature type="domain" description="CtsR N-terminal HTH" evidence="8">
    <location>
        <begin position="5"/>
        <end position="73"/>
    </location>
</feature>
<proteinExistence type="inferred from homology"/>
<dbReference type="InterPro" id="IPR040465">
    <property type="entry name" value="CtsR_N"/>
</dbReference>
<keyword evidence="5 7" id="KW-0238">DNA-binding</keyword>
<protein>
    <recommendedName>
        <fullName evidence="2 7">Transcriptional regulator CtsR</fullName>
    </recommendedName>
</protein>
<accession>A0A6C2C5U2</accession>
<name>A0A6C2C5U2_9LACO</name>
<dbReference type="Gene3D" id="3.30.56.130">
    <property type="entry name" value="Transcriptional regulator CtsR, winged HTH domain"/>
    <property type="match status" value="1"/>
</dbReference>
<sequence>MAEKNMSDDIEAYLKQILASNQQIEIRRTEIAERFNVVPSQINYVIKTRFTIQKGYLVESKRGGGGYIRIGRFSVRQDVLVLEQMLNCFDVTLTERMANDILETLYREKLLSQREAVLLSAMVARESLMLGNLTIENQLRSQIMRQLLHRLRLEHEGE</sequence>
<keyword evidence="3 7" id="KW-0678">Repressor</keyword>
<dbReference type="InterPro" id="IPR041902">
    <property type="entry name" value="CtsR_N_sf"/>
</dbReference>
<reference evidence="10 11" key="1">
    <citation type="submission" date="2019-01" db="EMBL/GenBank/DDBJ databases">
        <title>Weissella sp. nov., a novel lactic acid bacterium isolated from animal feces.</title>
        <authorList>
            <person name="Wang L.-T."/>
        </authorList>
    </citation>
    <scope>NUCLEOTIDE SEQUENCE [LARGE SCALE GENOMIC DNA]</scope>
    <source>
        <strain evidence="10 11">8H-2</strain>
    </source>
</reference>
<evidence type="ECO:0000313" key="10">
    <source>
        <dbReference type="EMBL" id="TYC48926.1"/>
    </source>
</evidence>
<keyword evidence="6 7" id="KW-0804">Transcription</keyword>
<dbReference type="InterPro" id="IPR041908">
    <property type="entry name" value="CtsR_C_sf"/>
</dbReference>
<feature type="domain" description="CtsR C-terminal dimerization" evidence="9">
    <location>
        <begin position="81"/>
        <end position="148"/>
    </location>
</feature>
<dbReference type="EMBL" id="SDGZ01000015">
    <property type="protein sequence ID" value="TYC48926.1"/>
    <property type="molecule type" value="Genomic_DNA"/>
</dbReference>
<gene>
    <name evidence="10" type="ORF">ESZ50_06620</name>
</gene>
<evidence type="ECO:0000256" key="2">
    <source>
        <dbReference type="ARBA" id="ARBA00014129"/>
    </source>
</evidence>
<dbReference type="Gene3D" id="1.10.1200.150">
    <property type="entry name" value="Transcriptional regulator CtsR, C-terminal domain"/>
    <property type="match status" value="1"/>
</dbReference>
<dbReference type="OrthoDB" id="1680813at2"/>